<sequence length="160" mass="18478">MAKKKTNESKHEFSNTKEALNHQVANFTVLWTKLHNYHWYVKGSNFFSLHTKFEELYNSSSEYVDELAERLLAIGGEPVATMKESLKESCIKEGKYNLSAEEMVKDLTKDFEKLSKELIKSKTLAEEANDDRTADLFIGINTEIEKNNWMLKSFLGNDVE</sequence>
<dbReference type="InterPro" id="IPR008331">
    <property type="entry name" value="Ferritin_DPS_dom"/>
</dbReference>
<keyword evidence="5" id="KW-1185">Reference proteome</keyword>
<dbReference type="InterPro" id="IPR002177">
    <property type="entry name" value="DPS_DNA-bd"/>
</dbReference>
<dbReference type="OrthoDB" id="9797023at2"/>
<accession>A0A1Q1G0V0</accession>
<dbReference type="Proteomes" id="UP000277108">
    <property type="component" value="Unassembled WGS sequence"/>
</dbReference>
<evidence type="ECO:0000313" key="5">
    <source>
        <dbReference type="Proteomes" id="UP000277108"/>
    </source>
</evidence>
<organism evidence="4 5">
    <name type="scientific">Abyssicoccus albus</name>
    <dbReference type="NCBI Taxonomy" id="1817405"/>
    <lineage>
        <taxon>Bacteria</taxon>
        <taxon>Bacillati</taxon>
        <taxon>Bacillota</taxon>
        <taxon>Bacilli</taxon>
        <taxon>Bacillales</taxon>
        <taxon>Abyssicoccaceae</taxon>
    </lineage>
</organism>
<evidence type="ECO:0000313" key="4">
    <source>
        <dbReference type="EMBL" id="RPF58218.1"/>
    </source>
</evidence>
<dbReference type="PANTHER" id="PTHR42932:SF1">
    <property type="entry name" value="GENERAL STRESS PROTEIN 20U"/>
    <property type="match status" value="1"/>
</dbReference>
<comment type="caution">
    <text evidence="4">The sequence shown here is derived from an EMBL/GenBank/DDBJ whole genome shotgun (WGS) entry which is preliminary data.</text>
</comment>
<dbReference type="PRINTS" id="PR01346">
    <property type="entry name" value="HELNAPAPROT"/>
</dbReference>
<dbReference type="AlphaFoldDB" id="A0A1Q1G0V0"/>
<name>A0A1Q1G0V0_9BACL</name>
<accession>A0A3N5C786</accession>
<dbReference type="GO" id="GO:0003677">
    <property type="term" value="F:DNA binding"/>
    <property type="evidence" value="ECO:0007669"/>
    <property type="project" value="UniProtKB-KW"/>
</dbReference>
<reference evidence="4 5" key="1">
    <citation type="submission" date="2018-11" db="EMBL/GenBank/DDBJ databases">
        <title>Genomic Encyclopedia of Type Strains, Phase IV (KMG-IV): sequencing the most valuable type-strain genomes for metagenomic binning, comparative biology and taxonomic classification.</title>
        <authorList>
            <person name="Goeker M."/>
        </authorList>
    </citation>
    <scope>NUCLEOTIDE SEQUENCE [LARGE SCALE GENOMIC DNA]</scope>
    <source>
        <strain evidence="4 5">DSM 29158</strain>
    </source>
</reference>
<protein>
    <submittedName>
        <fullName evidence="4">Starvation-inducible DNA-binding protein</fullName>
    </submittedName>
</protein>
<dbReference type="Pfam" id="PF00210">
    <property type="entry name" value="Ferritin"/>
    <property type="match status" value="1"/>
</dbReference>
<proteinExistence type="inferred from homology"/>
<dbReference type="Gene3D" id="1.20.1260.10">
    <property type="match status" value="1"/>
</dbReference>
<dbReference type="InterPro" id="IPR023188">
    <property type="entry name" value="DPS_DNA-bd_CS"/>
</dbReference>
<dbReference type="EMBL" id="RKRK01000002">
    <property type="protein sequence ID" value="RPF58218.1"/>
    <property type="molecule type" value="Genomic_DNA"/>
</dbReference>
<dbReference type="RefSeq" id="WP_077140050.1">
    <property type="nucleotide sequence ID" value="NZ_CBCSGK010000003.1"/>
</dbReference>
<dbReference type="InterPro" id="IPR009078">
    <property type="entry name" value="Ferritin-like_SF"/>
</dbReference>
<feature type="domain" description="Ferritin/DPS" evidence="3">
    <location>
        <begin position="18"/>
        <end position="157"/>
    </location>
</feature>
<evidence type="ECO:0000259" key="3">
    <source>
        <dbReference type="Pfam" id="PF00210"/>
    </source>
</evidence>
<dbReference type="GO" id="GO:0016722">
    <property type="term" value="F:oxidoreductase activity, acting on metal ions"/>
    <property type="evidence" value="ECO:0007669"/>
    <property type="project" value="InterPro"/>
</dbReference>
<dbReference type="CDD" id="cd01043">
    <property type="entry name" value="DPS"/>
    <property type="match status" value="1"/>
</dbReference>
<dbReference type="PANTHER" id="PTHR42932">
    <property type="entry name" value="GENERAL STRESS PROTEIN 20U"/>
    <property type="match status" value="1"/>
</dbReference>
<dbReference type="InterPro" id="IPR012347">
    <property type="entry name" value="Ferritin-like"/>
</dbReference>
<keyword evidence="4" id="KW-0238">DNA-binding</keyword>
<dbReference type="GO" id="GO:0008199">
    <property type="term" value="F:ferric iron binding"/>
    <property type="evidence" value="ECO:0007669"/>
    <property type="project" value="InterPro"/>
</dbReference>
<dbReference type="PROSITE" id="PS00818">
    <property type="entry name" value="DPS_1"/>
    <property type="match status" value="1"/>
</dbReference>
<dbReference type="PIRSF" id="PIRSF005900">
    <property type="entry name" value="Dps"/>
    <property type="match status" value="1"/>
</dbReference>
<comment type="similarity">
    <text evidence="1 2">Belongs to the Dps family.</text>
</comment>
<dbReference type="PROSITE" id="PS00819">
    <property type="entry name" value="DPS_2"/>
    <property type="match status" value="1"/>
</dbReference>
<gene>
    <name evidence="4" type="ORF">EDD62_0862</name>
</gene>
<evidence type="ECO:0000256" key="2">
    <source>
        <dbReference type="RuleBase" id="RU003875"/>
    </source>
</evidence>
<evidence type="ECO:0000256" key="1">
    <source>
        <dbReference type="ARBA" id="ARBA00009497"/>
    </source>
</evidence>
<dbReference type="SUPFAM" id="SSF47240">
    <property type="entry name" value="Ferritin-like"/>
    <property type="match status" value="1"/>
</dbReference>
<dbReference type="STRING" id="1849491.BVH56_03060"/>